<protein>
    <recommendedName>
        <fullName evidence="2">Antitoxin</fullName>
    </recommendedName>
</protein>
<evidence type="ECO:0000313" key="1">
    <source>
        <dbReference type="EMBL" id="KKN17104.1"/>
    </source>
</evidence>
<dbReference type="EMBL" id="LAZR01003556">
    <property type="protein sequence ID" value="KKN17104.1"/>
    <property type="molecule type" value="Genomic_DNA"/>
</dbReference>
<evidence type="ECO:0008006" key="2">
    <source>
        <dbReference type="Google" id="ProtNLM"/>
    </source>
</evidence>
<dbReference type="AlphaFoldDB" id="A0A0F9NGM2"/>
<organism evidence="1">
    <name type="scientific">marine sediment metagenome</name>
    <dbReference type="NCBI Taxonomy" id="412755"/>
    <lineage>
        <taxon>unclassified sequences</taxon>
        <taxon>metagenomes</taxon>
        <taxon>ecological metagenomes</taxon>
    </lineage>
</organism>
<name>A0A0F9NGM2_9ZZZZ</name>
<comment type="caution">
    <text evidence="1">The sequence shown here is derived from an EMBL/GenBank/DDBJ whole genome shotgun (WGS) entry which is preliminary data.</text>
</comment>
<proteinExistence type="predicted"/>
<feature type="non-terminal residue" evidence="1">
    <location>
        <position position="1"/>
    </location>
</feature>
<sequence length="63" mass="7245">LAKQLLPFSFECKNQEKLNIWSALKQAQENRSEGDAPIVAFTRNRSDIYVALRFDDFLKLLGS</sequence>
<gene>
    <name evidence="1" type="ORF">LCGC14_0969170</name>
</gene>
<reference evidence="1" key="1">
    <citation type="journal article" date="2015" name="Nature">
        <title>Complex archaea that bridge the gap between prokaryotes and eukaryotes.</title>
        <authorList>
            <person name="Spang A."/>
            <person name="Saw J.H."/>
            <person name="Jorgensen S.L."/>
            <person name="Zaremba-Niedzwiedzka K."/>
            <person name="Martijn J."/>
            <person name="Lind A.E."/>
            <person name="van Eijk R."/>
            <person name="Schleper C."/>
            <person name="Guy L."/>
            <person name="Ettema T.J."/>
        </authorList>
    </citation>
    <scope>NUCLEOTIDE SEQUENCE</scope>
</reference>
<accession>A0A0F9NGM2</accession>